<dbReference type="Pfam" id="PF02729">
    <property type="entry name" value="OTCace_N"/>
    <property type="match status" value="1"/>
</dbReference>
<dbReference type="Proteomes" id="UP000198510">
    <property type="component" value="Unassembled WGS sequence"/>
</dbReference>
<proteinExistence type="inferred from homology"/>
<feature type="domain" description="Aspartate/ornithine carbamoyltransferase carbamoyl-P binding" evidence="4">
    <location>
        <begin position="2"/>
        <end position="158"/>
    </location>
</feature>
<dbReference type="InterPro" id="IPR006130">
    <property type="entry name" value="Asp/Orn_carbamoylTrfase"/>
</dbReference>
<keyword evidence="6" id="KW-1185">Reference proteome</keyword>
<accession>A0A1G9T5D0</accession>
<dbReference type="Pfam" id="PF00185">
    <property type="entry name" value="OTCace"/>
    <property type="match status" value="1"/>
</dbReference>
<comment type="function">
    <text evidence="2">Catalyzes the transfer of the carbamoyl group from carbamoyl phosphate to the delta-amino group of N(2)-succinyl-L-ornithine to produce N(2)-succinyl-L-citrulline. Is essential for arginine biosynthesis.</text>
</comment>
<dbReference type="InterPro" id="IPR006131">
    <property type="entry name" value="Asp_carbamoyltransf_Asp/Orn-bd"/>
</dbReference>
<dbReference type="AlphaFoldDB" id="A0A1G9T5D0"/>
<dbReference type="NCBIfam" id="NF003384">
    <property type="entry name" value="PRK04523.1"/>
    <property type="match status" value="1"/>
</dbReference>
<gene>
    <name evidence="2" type="primary">argF'</name>
    <name evidence="5" type="ORF">SAMN05421823_11390</name>
</gene>
<organism evidence="5 6">
    <name type="scientific">Catalinimonas alkaloidigena</name>
    <dbReference type="NCBI Taxonomy" id="1075417"/>
    <lineage>
        <taxon>Bacteria</taxon>
        <taxon>Pseudomonadati</taxon>
        <taxon>Bacteroidota</taxon>
        <taxon>Cytophagia</taxon>
        <taxon>Cytophagales</taxon>
        <taxon>Catalimonadaceae</taxon>
        <taxon>Catalinimonas</taxon>
    </lineage>
</organism>
<dbReference type="SUPFAM" id="SSF53671">
    <property type="entry name" value="Aspartate/ornithine carbamoyltransferase"/>
    <property type="match status" value="1"/>
</dbReference>
<evidence type="ECO:0000313" key="5">
    <source>
        <dbReference type="EMBL" id="SDM42836.1"/>
    </source>
</evidence>
<dbReference type="PRINTS" id="PR00101">
    <property type="entry name" value="ATCASE"/>
</dbReference>
<keyword evidence="1 2" id="KW-0808">Transferase</keyword>
<dbReference type="EMBL" id="FNFO01000013">
    <property type="protein sequence ID" value="SDM42836.1"/>
    <property type="molecule type" value="Genomic_DNA"/>
</dbReference>
<feature type="binding site" evidence="2">
    <location>
        <position position="140"/>
    </location>
    <ligand>
        <name>N(2)-succinyl-L-ornithine</name>
        <dbReference type="ChEBI" id="CHEBI:58514"/>
    </ligand>
</feature>
<feature type="binding site" evidence="2">
    <location>
        <position position="274"/>
    </location>
    <ligand>
        <name>N(2)-succinyl-L-ornithine</name>
        <dbReference type="ChEBI" id="CHEBI:58514"/>
    </ligand>
</feature>
<feature type="binding site" evidence="2">
    <location>
        <position position="73"/>
    </location>
    <ligand>
        <name>carbamoyl phosphate</name>
        <dbReference type="ChEBI" id="CHEBI:58228"/>
        <note>ligand shared between two neighboring subunits</note>
    </ligand>
</feature>
<protein>
    <recommendedName>
        <fullName evidence="2">N-succinylornithine carbamoyltransferase</fullName>
        <ecNumber evidence="2">2.1.3.11</ecNumber>
    </recommendedName>
    <alternativeName>
        <fullName evidence="2">N-succinyl-L-ornithine transcarbamylase</fullName>
        <shortName evidence="2">SOTCase</shortName>
    </alternativeName>
</protein>
<feature type="domain" description="Aspartate/ornithine carbamoyltransferase Asp/Orn-binding" evidence="3">
    <location>
        <begin position="182"/>
        <end position="307"/>
    </location>
</feature>
<feature type="binding site" evidence="2">
    <location>
        <position position="234"/>
    </location>
    <ligand>
        <name>N(2)-succinyl-L-ornithine</name>
        <dbReference type="ChEBI" id="CHEBI:58514"/>
    </ligand>
</feature>
<name>A0A1G9T5D0_9BACT</name>
<evidence type="ECO:0000313" key="6">
    <source>
        <dbReference type="Proteomes" id="UP000198510"/>
    </source>
</evidence>
<comment type="pathway">
    <text evidence="2">Amino-acid biosynthesis; L-arginine biosynthesis.</text>
</comment>
<feature type="binding site" description="in other chain" evidence="2">
    <location>
        <begin position="145"/>
        <end position="148"/>
    </location>
    <ligand>
        <name>carbamoyl phosphate</name>
        <dbReference type="ChEBI" id="CHEBI:58228"/>
        <note>ligand shared between two neighboring subunits</note>
    </ligand>
</feature>
<evidence type="ECO:0000259" key="4">
    <source>
        <dbReference type="Pfam" id="PF02729"/>
    </source>
</evidence>
<sequence>MQHFLSVHDTDNLSSLVAEARQLKSAGVPKIGQDKTLGLIFFNPSLRTRLSTQVAAQKLGMSVVVMNVDKDGWKLETAEGVVMDGDTAEHIKDAAAVMGQYCDVLGVRAFPTLKNRAEDYSDRILHSFVRYAGRPIVSLESAIRHPLQSLADLITIEEHKTVARPKVVLTWAPHPRALPQAVPNSFVEWMKEADVDLVVTHPQGYELSEDFTKGVTIEHDQNRAFAGADFIYAKNWSSYQDYGQILSRDPSWTVTAEKMALTNQAKFMHCLPVRRNVIVTDAVLDSPQSLILPEAENRTWSATVVLKRLLESL</sequence>
<dbReference type="PANTHER" id="PTHR45753">
    <property type="entry name" value="ORNITHINE CARBAMOYLTRANSFERASE, MITOCHONDRIAL"/>
    <property type="match status" value="1"/>
</dbReference>
<dbReference type="HAMAP" id="MF_02235">
    <property type="entry name" value="SOTCase"/>
    <property type="match status" value="1"/>
</dbReference>
<comment type="similarity">
    <text evidence="2">Belongs to the aspartate/ornithine carbamoyltransferase superfamily. SOTCase family.</text>
</comment>
<feature type="binding site" evidence="2">
    <location>
        <position position="174"/>
    </location>
    <ligand>
        <name>N(2)-succinyl-L-ornithine</name>
        <dbReference type="ChEBI" id="CHEBI:58514"/>
    </ligand>
</feature>
<comment type="subunit">
    <text evidence="2">Homotrimer.</text>
</comment>
<dbReference type="InterPro" id="IPR006132">
    <property type="entry name" value="Asp/Orn_carbamoyltranf_P-bd"/>
</dbReference>
<dbReference type="InterPro" id="IPR043696">
    <property type="entry name" value="ArgF'-like"/>
</dbReference>
<feature type="binding site" description="in other chain" evidence="2">
    <location>
        <begin position="270"/>
        <end position="271"/>
    </location>
    <ligand>
        <name>carbamoyl phosphate</name>
        <dbReference type="ChEBI" id="CHEBI:58228"/>
        <note>ligand shared between two neighboring subunits</note>
    </ligand>
</feature>
<dbReference type="PANTHER" id="PTHR45753:SF3">
    <property type="entry name" value="ORNITHINE TRANSCARBAMYLASE, MITOCHONDRIAL"/>
    <property type="match status" value="1"/>
</dbReference>
<dbReference type="PRINTS" id="PR00100">
    <property type="entry name" value="AOTCASE"/>
</dbReference>
<dbReference type="Gene3D" id="3.40.50.1370">
    <property type="entry name" value="Aspartate/ornithine carbamoyltransferase"/>
    <property type="match status" value="2"/>
</dbReference>
<dbReference type="GO" id="GO:0042450">
    <property type="term" value="P:L-arginine biosynthetic process via ornithine"/>
    <property type="evidence" value="ECO:0007669"/>
    <property type="project" value="TreeGrafter"/>
</dbReference>
<feature type="binding site" description="in other chain" evidence="2">
    <location>
        <begin position="45"/>
        <end position="48"/>
    </location>
    <ligand>
        <name>carbamoyl phosphate</name>
        <dbReference type="ChEBI" id="CHEBI:58228"/>
        <note>ligand shared between two neighboring subunits</note>
    </ligand>
</feature>
<dbReference type="GO" id="GO:0004585">
    <property type="term" value="F:ornithine carbamoyltransferase activity"/>
    <property type="evidence" value="ECO:0007669"/>
    <property type="project" value="InterPro"/>
</dbReference>
<dbReference type="OrthoDB" id="9802587at2"/>
<dbReference type="GO" id="GO:0016597">
    <property type="term" value="F:amino acid binding"/>
    <property type="evidence" value="ECO:0007669"/>
    <property type="project" value="InterPro"/>
</dbReference>
<dbReference type="STRING" id="1075417.SAMN05421823_11390"/>
<dbReference type="UniPathway" id="UPA00068"/>
<reference evidence="5 6" key="1">
    <citation type="submission" date="2016-10" db="EMBL/GenBank/DDBJ databases">
        <authorList>
            <person name="de Groot N.N."/>
        </authorList>
    </citation>
    <scope>NUCLEOTIDE SEQUENCE [LARGE SCALE GENOMIC DNA]</scope>
    <source>
        <strain evidence="5 6">DSM 25186</strain>
    </source>
</reference>
<dbReference type="RefSeq" id="WP_089687588.1">
    <property type="nucleotide sequence ID" value="NZ_FNFO01000013.1"/>
</dbReference>
<keyword evidence="2" id="KW-0028">Amino-acid biosynthesis</keyword>
<dbReference type="EC" id="2.1.3.11" evidence="2"/>
<feature type="binding site" description="in other chain" evidence="2">
    <location>
        <position position="298"/>
    </location>
    <ligand>
        <name>carbamoyl phosphate</name>
        <dbReference type="ChEBI" id="CHEBI:58228"/>
        <note>ligand shared between two neighboring subunits</note>
    </ligand>
</feature>
<evidence type="ECO:0000256" key="1">
    <source>
        <dbReference type="ARBA" id="ARBA00022679"/>
    </source>
</evidence>
<comment type="catalytic activity">
    <reaction evidence="2">
        <text>N(2)-succinyl-L-ornithine + carbamoyl phosphate = N(2)-succinyl-L-citrulline + phosphate + H(+)</text>
        <dbReference type="Rhea" id="RHEA:25884"/>
        <dbReference type="ChEBI" id="CHEBI:15378"/>
        <dbReference type="ChEBI" id="CHEBI:43474"/>
        <dbReference type="ChEBI" id="CHEBI:58228"/>
        <dbReference type="ChEBI" id="CHEBI:58514"/>
        <dbReference type="ChEBI" id="CHEBI:58862"/>
        <dbReference type="EC" id="2.1.3.11"/>
    </reaction>
</comment>
<evidence type="ECO:0000259" key="3">
    <source>
        <dbReference type="Pfam" id="PF00185"/>
    </source>
</evidence>
<dbReference type="GO" id="GO:0019240">
    <property type="term" value="P:citrulline biosynthetic process"/>
    <property type="evidence" value="ECO:0007669"/>
    <property type="project" value="TreeGrafter"/>
</dbReference>
<dbReference type="InterPro" id="IPR036901">
    <property type="entry name" value="Asp/Orn_carbamoylTrfase_sf"/>
</dbReference>
<evidence type="ECO:0000256" key="2">
    <source>
        <dbReference type="HAMAP-Rule" id="MF_02235"/>
    </source>
</evidence>
<feature type="binding site" description="in other chain" evidence="2">
    <location>
        <position position="108"/>
    </location>
    <ligand>
        <name>carbamoyl phosphate</name>
        <dbReference type="ChEBI" id="CHEBI:58228"/>
        <note>ligand shared between two neighboring subunits</note>
    </ligand>
</feature>
<keyword evidence="2" id="KW-0055">Arginine biosynthesis</keyword>